<keyword evidence="3" id="KW-1185">Reference proteome</keyword>
<dbReference type="Proteomes" id="UP001652680">
    <property type="component" value="Unassembled WGS sequence"/>
</dbReference>
<protein>
    <submittedName>
        <fullName evidence="2">Uncharacterized protein</fullName>
    </submittedName>
</protein>
<accession>A0ABM5J4H4</accession>
<reference evidence="3" key="1">
    <citation type="journal article" date="2021" name="Elife">
        <title>Highly contiguous assemblies of 101 drosophilid genomes.</title>
        <authorList>
            <person name="Kim B.Y."/>
            <person name="Wang J.R."/>
            <person name="Miller D.E."/>
            <person name="Barmina O."/>
            <person name="Delaney E."/>
            <person name="Thompson A."/>
            <person name="Comeault A.A."/>
            <person name="Peede D."/>
            <person name="D'Agostino E.R."/>
            <person name="Pelaez J."/>
            <person name="Aguilar J.M."/>
            <person name="Haji D."/>
            <person name="Matsunaga T."/>
            <person name="Armstrong E.E."/>
            <person name="Zych M."/>
            <person name="Ogawa Y."/>
            <person name="Stamenkovic-Radak M."/>
            <person name="Jelic M."/>
            <person name="Veselinovic M.S."/>
            <person name="Tanaskovic M."/>
            <person name="Eric P."/>
            <person name="Gao J.J."/>
            <person name="Katoh T.K."/>
            <person name="Toda M.J."/>
            <person name="Watabe H."/>
            <person name="Watada M."/>
            <person name="Davis J.S."/>
            <person name="Moyle L.C."/>
            <person name="Manoli G."/>
            <person name="Bertolini E."/>
            <person name="Kostal V."/>
            <person name="Hawley R.S."/>
            <person name="Takahashi A."/>
            <person name="Jones C.D."/>
            <person name="Price D.K."/>
            <person name="Whiteman N."/>
            <person name="Kopp A."/>
            <person name="Matute D.R."/>
            <person name="Petrov D.A."/>
        </authorList>
    </citation>
    <scope>NUCLEOTIDE SEQUENCE [LARGE SCALE GENOMIC DNA]</scope>
</reference>
<name>A0ABM5J4H4_DRORH</name>
<evidence type="ECO:0000313" key="2">
    <source>
        <dbReference type="EnsemblMetazoa" id="XP_044313731.1"/>
    </source>
</evidence>
<dbReference type="EnsemblMetazoa" id="XM_044457796.1">
    <property type="protein sequence ID" value="XP_044313731.1"/>
    <property type="gene ID" value="LOC108043089"/>
</dbReference>
<feature type="region of interest" description="Disordered" evidence="1">
    <location>
        <begin position="1"/>
        <end position="36"/>
    </location>
</feature>
<reference evidence="2" key="2">
    <citation type="submission" date="2025-05" db="UniProtKB">
        <authorList>
            <consortium name="EnsemblMetazoa"/>
        </authorList>
    </citation>
    <scope>IDENTIFICATION</scope>
</reference>
<feature type="compositionally biased region" description="Basic and acidic residues" evidence="1">
    <location>
        <begin position="25"/>
        <end position="36"/>
    </location>
</feature>
<evidence type="ECO:0000256" key="1">
    <source>
        <dbReference type="SAM" id="MobiDB-lite"/>
    </source>
</evidence>
<proteinExistence type="predicted"/>
<evidence type="ECO:0000313" key="3">
    <source>
        <dbReference type="Proteomes" id="UP001652680"/>
    </source>
</evidence>
<organism evidence="2 3">
    <name type="scientific">Drosophila rhopaloa</name>
    <name type="common">Fruit fly</name>
    <dbReference type="NCBI Taxonomy" id="1041015"/>
    <lineage>
        <taxon>Eukaryota</taxon>
        <taxon>Metazoa</taxon>
        <taxon>Ecdysozoa</taxon>
        <taxon>Arthropoda</taxon>
        <taxon>Hexapoda</taxon>
        <taxon>Insecta</taxon>
        <taxon>Pterygota</taxon>
        <taxon>Neoptera</taxon>
        <taxon>Endopterygota</taxon>
        <taxon>Diptera</taxon>
        <taxon>Brachycera</taxon>
        <taxon>Muscomorpha</taxon>
        <taxon>Ephydroidea</taxon>
        <taxon>Drosophilidae</taxon>
        <taxon>Drosophila</taxon>
        <taxon>Sophophora</taxon>
    </lineage>
</organism>
<sequence length="169" mass="19554">MVSAEIQPEPNMAEKSNVLTIGTDDIEHSDRTKTGTPRIRKEFLDSELEKHLQKILLDDRKPFSTVYEDKSVETFSAKETKKNGQQYYEFGPGDKINGWMINGPTFEPKGVLKRVKNRISKGFWITENVVKYPKDSRNFIIQTVSNALDEESSAIYHYLCYLNENTKRK</sequence>
<dbReference type="RefSeq" id="XP_044313731.1">
    <property type="nucleotide sequence ID" value="XM_044457796.1"/>
</dbReference>
<dbReference type="GeneID" id="108043089"/>